<evidence type="ECO:0000313" key="2">
    <source>
        <dbReference type="Proteomes" id="UP000203302"/>
    </source>
</evidence>
<dbReference type="RefSeq" id="YP_009293198.1">
    <property type="nucleotide sequence ID" value="NC_031127.1"/>
</dbReference>
<sequence>MWRGNPPLEEQPMRYQNDIVERLRQGIAAVNREVSDQLVVELSKPHHNLSDFAQCTNQFYTKLLGTNGANQNTFSIPENTDAIPFWIEDLESAVLPVLRVAGAMQ</sequence>
<dbReference type="Proteomes" id="UP000203302">
    <property type="component" value="Segment"/>
</dbReference>
<accession>A0A1B2IDJ2</accession>
<dbReference type="GeneID" id="29069352"/>
<dbReference type="EMBL" id="KX397368">
    <property type="protein sequence ID" value="ANZ49312.1"/>
    <property type="molecule type" value="Genomic_DNA"/>
</dbReference>
<protein>
    <submittedName>
        <fullName evidence="1">Uncharacterized protein</fullName>
    </submittedName>
</protein>
<dbReference type="OrthoDB" id="23685at10239"/>
<organism evidence="1 2">
    <name type="scientific">Erwinia phage vB_EamM_Huxley</name>
    <dbReference type="NCBI Taxonomy" id="1883373"/>
    <lineage>
        <taxon>Viruses</taxon>
        <taxon>Duplodnaviria</taxon>
        <taxon>Heunggongvirae</taxon>
        <taxon>Uroviricota</taxon>
        <taxon>Caudoviricetes</taxon>
        <taxon>Chimalliviridae</taxon>
        <taxon>Machinavirus</taxon>
        <taxon>Machinavirus machina</taxon>
    </lineage>
</organism>
<evidence type="ECO:0000313" key="1">
    <source>
        <dbReference type="EMBL" id="ANZ49312.1"/>
    </source>
</evidence>
<name>A0A1B2IDJ2_9CAUD</name>
<reference evidence="2" key="1">
    <citation type="submission" date="2016-06" db="EMBL/GenBank/DDBJ databases">
        <authorList>
            <person name="Berg J.A."/>
            <person name="Grossarth S.E."/>
            <person name="Jarvis T.M."/>
            <person name="Merrill B.D."/>
            <person name="Breakwell D.P."/>
            <person name="Hope S."/>
            <person name="Grose J.H."/>
        </authorList>
    </citation>
    <scope>NUCLEOTIDE SEQUENCE [LARGE SCALE GENOMIC DNA]</scope>
</reference>
<gene>
    <name evidence="1" type="ORF">HUXLEY_230</name>
</gene>
<dbReference type="KEGG" id="vg:29069352"/>
<proteinExistence type="predicted"/>